<dbReference type="OrthoDB" id="6059830at2759"/>
<keyword evidence="5" id="KW-1185">Reference proteome</keyword>
<proteinExistence type="predicted"/>
<dbReference type="GO" id="GO:0008061">
    <property type="term" value="F:chitin binding"/>
    <property type="evidence" value="ECO:0007669"/>
    <property type="project" value="InterPro"/>
</dbReference>
<feature type="domain" description="Chitin-binding type-2" evidence="2">
    <location>
        <begin position="291"/>
        <end position="347"/>
    </location>
</feature>
<dbReference type="HOGENOM" id="CLU_049998_0_0_1"/>
<dbReference type="EMBL" id="AMQN01011055">
    <property type="status" value="NOT_ANNOTATED_CDS"/>
    <property type="molecule type" value="Genomic_DNA"/>
</dbReference>
<evidence type="ECO:0000313" key="5">
    <source>
        <dbReference type="Proteomes" id="UP000014760"/>
    </source>
</evidence>
<keyword evidence="1" id="KW-0732">Signal</keyword>
<dbReference type="AlphaFoldDB" id="R7U1I3"/>
<protein>
    <recommendedName>
        <fullName evidence="2">Chitin-binding type-2 domain-containing protein</fullName>
    </recommendedName>
</protein>
<reference evidence="4" key="3">
    <citation type="submission" date="2015-06" db="UniProtKB">
        <authorList>
            <consortium name="EnsemblMetazoa"/>
        </authorList>
    </citation>
    <scope>IDENTIFICATION</scope>
</reference>
<dbReference type="InterPro" id="IPR002557">
    <property type="entry name" value="Chitin-bd_dom"/>
</dbReference>
<feature type="signal peptide" evidence="1">
    <location>
        <begin position="1"/>
        <end position="22"/>
    </location>
</feature>
<reference evidence="3 5" key="2">
    <citation type="journal article" date="2013" name="Nature">
        <title>Insights into bilaterian evolution from three spiralian genomes.</title>
        <authorList>
            <person name="Simakov O."/>
            <person name="Marletaz F."/>
            <person name="Cho S.J."/>
            <person name="Edsinger-Gonzales E."/>
            <person name="Havlak P."/>
            <person name="Hellsten U."/>
            <person name="Kuo D.H."/>
            <person name="Larsson T."/>
            <person name="Lv J."/>
            <person name="Arendt D."/>
            <person name="Savage R."/>
            <person name="Osoegawa K."/>
            <person name="de Jong P."/>
            <person name="Grimwood J."/>
            <person name="Chapman J.A."/>
            <person name="Shapiro H."/>
            <person name="Aerts A."/>
            <person name="Otillar R.P."/>
            <person name="Terry A.Y."/>
            <person name="Boore J.L."/>
            <person name="Grigoriev I.V."/>
            <person name="Lindberg D.R."/>
            <person name="Seaver E.C."/>
            <person name="Weisblat D.A."/>
            <person name="Putnam N.H."/>
            <person name="Rokhsar D.S."/>
        </authorList>
    </citation>
    <scope>NUCLEOTIDE SEQUENCE</scope>
    <source>
        <strain evidence="3 5">I ESC-2004</strain>
    </source>
</reference>
<dbReference type="InterPro" id="IPR036508">
    <property type="entry name" value="Chitin-bd_dom_sf"/>
</dbReference>
<organism evidence="3">
    <name type="scientific">Capitella teleta</name>
    <name type="common">Polychaete worm</name>
    <dbReference type="NCBI Taxonomy" id="283909"/>
    <lineage>
        <taxon>Eukaryota</taxon>
        <taxon>Metazoa</taxon>
        <taxon>Spiralia</taxon>
        <taxon>Lophotrochozoa</taxon>
        <taxon>Annelida</taxon>
        <taxon>Polychaeta</taxon>
        <taxon>Sedentaria</taxon>
        <taxon>Scolecida</taxon>
        <taxon>Capitellidae</taxon>
        <taxon>Capitella</taxon>
    </lineage>
</organism>
<dbReference type="OMA" id="CTGKFVQ"/>
<sequence length="367" mass="40839">MKAFSSLVLIFIFKGFITETSAAIDPCDLPTFCQTGIIAPDPHNCSGFLICVHGMTWQKMPCIEELCFDVNSNACERQPCNCTAECRTYTGPTTVEASEATVVPGTCFEVAECEEGEKFADRSDCEFYFECDKKNNTIRKQCHHEVFDIYAMDCITPSSDFNCEYRCPTTAPDTTTFEATTFIDTTSRETAEHPTSLIPTESPAIDPCDLPEYCDEGTTVANPNDCKTYLFCHYGTTWIERSCPVTLCYDVTANACTYEPCQCAAECPLNTGPSTEAASGTAPIPGTCHDIEECEFGEKFADESDCEFYFECLFNNQIRRRQCGGTMVFDIHTLQCIIPSSDFNCEYRCLTTVPDTLVPIDDPFSFV</sequence>
<evidence type="ECO:0000313" key="3">
    <source>
        <dbReference type="EMBL" id="ELT97055.1"/>
    </source>
</evidence>
<dbReference type="Pfam" id="PF01607">
    <property type="entry name" value="CBM_14"/>
    <property type="match status" value="1"/>
</dbReference>
<dbReference type="GO" id="GO:0005576">
    <property type="term" value="C:extracellular region"/>
    <property type="evidence" value="ECO:0007669"/>
    <property type="project" value="InterPro"/>
</dbReference>
<dbReference type="SUPFAM" id="SSF57625">
    <property type="entry name" value="Invertebrate chitin-binding proteins"/>
    <property type="match status" value="3"/>
</dbReference>
<dbReference type="Proteomes" id="UP000014760">
    <property type="component" value="Unassembled WGS sequence"/>
</dbReference>
<evidence type="ECO:0000259" key="2">
    <source>
        <dbReference type="PROSITE" id="PS50940"/>
    </source>
</evidence>
<evidence type="ECO:0000256" key="1">
    <source>
        <dbReference type="SAM" id="SignalP"/>
    </source>
</evidence>
<dbReference type="EMBL" id="KB308668">
    <property type="protein sequence ID" value="ELT97055.1"/>
    <property type="molecule type" value="Genomic_DNA"/>
</dbReference>
<reference evidence="5" key="1">
    <citation type="submission" date="2012-12" db="EMBL/GenBank/DDBJ databases">
        <authorList>
            <person name="Hellsten U."/>
            <person name="Grimwood J."/>
            <person name="Chapman J.A."/>
            <person name="Shapiro H."/>
            <person name="Aerts A."/>
            <person name="Otillar R.P."/>
            <person name="Terry A.Y."/>
            <person name="Boore J.L."/>
            <person name="Simakov O."/>
            <person name="Marletaz F."/>
            <person name="Cho S.-J."/>
            <person name="Edsinger-Gonzales E."/>
            <person name="Havlak P."/>
            <person name="Kuo D.-H."/>
            <person name="Larsson T."/>
            <person name="Lv J."/>
            <person name="Arendt D."/>
            <person name="Savage R."/>
            <person name="Osoegawa K."/>
            <person name="de Jong P."/>
            <person name="Lindberg D.R."/>
            <person name="Seaver E.C."/>
            <person name="Weisblat D.A."/>
            <person name="Putnam N.H."/>
            <person name="Grigoriev I.V."/>
            <person name="Rokhsar D.S."/>
        </authorList>
    </citation>
    <scope>NUCLEOTIDE SEQUENCE</scope>
    <source>
        <strain evidence="5">I ESC-2004</strain>
    </source>
</reference>
<dbReference type="PROSITE" id="PS50940">
    <property type="entry name" value="CHIT_BIND_II"/>
    <property type="match status" value="2"/>
</dbReference>
<feature type="chain" id="PRO_5008787563" description="Chitin-binding type-2 domain-containing protein" evidence="1">
    <location>
        <begin position="23"/>
        <end position="367"/>
    </location>
</feature>
<feature type="domain" description="Chitin-binding type-2" evidence="2">
    <location>
        <begin position="211"/>
        <end position="258"/>
    </location>
</feature>
<name>R7U1I3_CAPTE</name>
<dbReference type="EMBL" id="AMQN01011056">
    <property type="status" value="NOT_ANNOTATED_CDS"/>
    <property type="molecule type" value="Genomic_DNA"/>
</dbReference>
<evidence type="ECO:0000313" key="4">
    <source>
        <dbReference type="EnsemblMetazoa" id="CapteP205713"/>
    </source>
</evidence>
<dbReference type="SMART" id="SM00494">
    <property type="entry name" value="ChtBD2"/>
    <property type="match status" value="4"/>
</dbReference>
<dbReference type="Gene3D" id="2.170.140.10">
    <property type="entry name" value="Chitin binding domain"/>
    <property type="match status" value="1"/>
</dbReference>
<gene>
    <name evidence="3" type="ORF">CAPTEDRAFT_205713</name>
</gene>
<accession>R7U1I3</accession>
<dbReference type="EnsemblMetazoa" id="CapteT205713">
    <property type="protein sequence ID" value="CapteP205713"/>
    <property type="gene ID" value="CapteG205713"/>
</dbReference>